<dbReference type="EMBL" id="JAGIZQ010000004">
    <property type="protein sequence ID" value="KAH6631693.1"/>
    <property type="molecule type" value="Genomic_DNA"/>
</dbReference>
<keyword evidence="2" id="KW-1185">Reference proteome</keyword>
<name>A0ACB7P6H7_9PEZI</name>
<gene>
    <name evidence="1" type="ORF">F5144DRAFT_602484</name>
</gene>
<accession>A0ACB7P6H7</accession>
<evidence type="ECO:0000313" key="2">
    <source>
        <dbReference type="Proteomes" id="UP000724584"/>
    </source>
</evidence>
<proteinExistence type="predicted"/>
<reference evidence="1 2" key="1">
    <citation type="journal article" date="2021" name="Nat. Commun.">
        <title>Genetic determinants of endophytism in the Arabidopsis root mycobiome.</title>
        <authorList>
            <person name="Mesny F."/>
            <person name="Miyauchi S."/>
            <person name="Thiergart T."/>
            <person name="Pickel B."/>
            <person name="Atanasova L."/>
            <person name="Karlsson M."/>
            <person name="Huettel B."/>
            <person name="Barry K.W."/>
            <person name="Haridas S."/>
            <person name="Chen C."/>
            <person name="Bauer D."/>
            <person name="Andreopoulos W."/>
            <person name="Pangilinan J."/>
            <person name="LaButti K."/>
            <person name="Riley R."/>
            <person name="Lipzen A."/>
            <person name="Clum A."/>
            <person name="Drula E."/>
            <person name="Henrissat B."/>
            <person name="Kohler A."/>
            <person name="Grigoriev I.V."/>
            <person name="Martin F.M."/>
            <person name="Hacquard S."/>
        </authorList>
    </citation>
    <scope>NUCLEOTIDE SEQUENCE [LARGE SCALE GENOMIC DNA]</scope>
    <source>
        <strain evidence="1 2">MPI-SDFR-AT-0079</strain>
    </source>
</reference>
<sequence length="128" mass="13491">MTRQYFCWKVSLSFRCGCTELAPIVHRCPPDREGCNSWLTHKRTDKYCETHRASWGLAQAEGQSSVGSSDGGSRSPSPGLLLSKGVSVSAGQGEGEGGPRRRGSPAADGVDGGEAGAVVSGRRVVGYY</sequence>
<comment type="caution">
    <text evidence="1">The sequence shown here is derived from an EMBL/GenBank/DDBJ whole genome shotgun (WGS) entry which is preliminary data.</text>
</comment>
<protein>
    <submittedName>
        <fullName evidence="1">Uncharacterized protein</fullName>
    </submittedName>
</protein>
<organism evidence="1 2">
    <name type="scientific">Chaetomium tenue</name>
    <dbReference type="NCBI Taxonomy" id="1854479"/>
    <lineage>
        <taxon>Eukaryota</taxon>
        <taxon>Fungi</taxon>
        <taxon>Dikarya</taxon>
        <taxon>Ascomycota</taxon>
        <taxon>Pezizomycotina</taxon>
        <taxon>Sordariomycetes</taxon>
        <taxon>Sordariomycetidae</taxon>
        <taxon>Sordariales</taxon>
        <taxon>Chaetomiaceae</taxon>
        <taxon>Chaetomium</taxon>
    </lineage>
</organism>
<dbReference type="Proteomes" id="UP000724584">
    <property type="component" value="Unassembled WGS sequence"/>
</dbReference>
<evidence type="ECO:0000313" key="1">
    <source>
        <dbReference type="EMBL" id="KAH6631693.1"/>
    </source>
</evidence>